<comment type="caution">
    <text evidence="2">The sequence shown here is derived from an EMBL/GenBank/DDBJ whole genome shotgun (WGS) entry which is preliminary data.</text>
</comment>
<gene>
    <name evidence="2" type="ORF">HS088_TW22G01437</name>
</gene>
<reference evidence="2 3" key="1">
    <citation type="journal article" date="2020" name="Nat. Commun.">
        <title>Genome of Tripterygium wilfordii and identification of cytochrome P450 involved in triptolide biosynthesis.</title>
        <authorList>
            <person name="Tu L."/>
            <person name="Su P."/>
            <person name="Zhang Z."/>
            <person name="Gao L."/>
            <person name="Wang J."/>
            <person name="Hu T."/>
            <person name="Zhou J."/>
            <person name="Zhang Y."/>
            <person name="Zhao Y."/>
            <person name="Liu Y."/>
            <person name="Song Y."/>
            <person name="Tong Y."/>
            <person name="Lu Y."/>
            <person name="Yang J."/>
            <person name="Xu C."/>
            <person name="Jia M."/>
            <person name="Peters R.J."/>
            <person name="Huang L."/>
            <person name="Gao W."/>
        </authorList>
    </citation>
    <scope>NUCLEOTIDE SEQUENCE [LARGE SCALE GENOMIC DNA]</scope>
    <source>
        <strain evidence="3">cv. XIE 37</strain>
        <tissue evidence="2">Leaf</tissue>
    </source>
</reference>
<keyword evidence="3" id="KW-1185">Reference proteome</keyword>
<evidence type="ECO:0000256" key="1">
    <source>
        <dbReference type="SAM" id="MobiDB-lite"/>
    </source>
</evidence>
<dbReference type="Proteomes" id="UP000593562">
    <property type="component" value="Unassembled WGS sequence"/>
</dbReference>
<dbReference type="AlphaFoldDB" id="A0A7J7C0Q6"/>
<proteinExistence type="predicted"/>
<name>A0A7J7C0Q6_TRIWF</name>
<organism evidence="2 3">
    <name type="scientific">Tripterygium wilfordii</name>
    <name type="common">Thunder God vine</name>
    <dbReference type="NCBI Taxonomy" id="458696"/>
    <lineage>
        <taxon>Eukaryota</taxon>
        <taxon>Viridiplantae</taxon>
        <taxon>Streptophyta</taxon>
        <taxon>Embryophyta</taxon>
        <taxon>Tracheophyta</taxon>
        <taxon>Spermatophyta</taxon>
        <taxon>Magnoliopsida</taxon>
        <taxon>eudicotyledons</taxon>
        <taxon>Gunneridae</taxon>
        <taxon>Pentapetalae</taxon>
        <taxon>rosids</taxon>
        <taxon>fabids</taxon>
        <taxon>Celastrales</taxon>
        <taxon>Celastraceae</taxon>
        <taxon>Tripterygium</taxon>
    </lineage>
</organism>
<protein>
    <submittedName>
        <fullName evidence="2">Uncharacterized protein</fullName>
    </submittedName>
</protein>
<dbReference type="InParanoid" id="A0A7J7C0Q6"/>
<sequence>MATQCGVASSPKRSPRTSPLVQLHRRKTTLRMLLSRGRSPPGPSRVLESGNKVRGGTHIEGLVCVIAIFESEAEDRTRSKIGLQPKELLQRKFAEGSWGGLKEPGRQEFFNGLIGLPISPLSRIWAATKVPLVLDRAWAQTIIILSLQHKW</sequence>
<evidence type="ECO:0000313" key="3">
    <source>
        <dbReference type="Proteomes" id="UP000593562"/>
    </source>
</evidence>
<feature type="region of interest" description="Disordered" evidence="1">
    <location>
        <begin position="1"/>
        <end position="20"/>
    </location>
</feature>
<accession>A0A7J7C0Q6</accession>
<evidence type="ECO:0000313" key="2">
    <source>
        <dbReference type="EMBL" id="KAF5727740.1"/>
    </source>
</evidence>
<dbReference type="PANTHER" id="PTHR34542:SF1">
    <property type="entry name" value="OS08G0359900 PROTEIN"/>
    <property type="match status" value="1"/>
</dbReference>
<dbReference type="EMBL" id="JAAARO010000022">
    <property type="protein sequence ID" value="KAF5727740.1"/>
    <property type="molecule type" value="Genomic_DNA"/>
</dbReference>
<dbReference type="PANTHER" id="PTHR34542">
    <property type="entry name" value="OS08G0359900 PROTEIN"/>
    <property type="match status" value="1"/>
</dbReference>